<evidence type="ECO:0000313" key="3">
    <source>
        <dbReference type="EMBL" id="ACV76885.1"/>
    </source>
</evidence>
<feature type="compositionally biased region" description="Acidic residues" evidence="1">
    <location>
        <begin position="81"/>
        <end position="91"/>
    </location>
</feature>
<dbReference type="InterPro" id="IPR001650">
    <property type="entry name" value="Helicase_C-like"/>
</dbReference>
<feature type="region of interest" description="Disordered" evidence="1">
    <location>
        <begin position="1202"/>
        <end position="1226"/>
    </location>
</feature>
<dbReference type="Gene3D" id="3.40.50.300">
    <property type="entry name" value="P-loop containing nucleotide triphosphate hydrolases"/>
    <property type="match status" value="1"/>
</dbReference>
<dbReference type="SUPFAM" id="SSF52540">
    <property type="entry name" value="P-loop containing nucleoside triphosphate hydrolases"/>
    <property type="match status" value="1"/>
</dbReference>
<evidence type="ECO:0000259" key="2">
    <source>
        <dbReference type="PROSITE" id="PS51194"/>
    </source>
</evidence>
<dbReference type="CDD" id="cd18785">
    <property type="entry name" value="SF2_C"/>
    <property type="match status" value="1"/>
</dbReference>
<feature type="compositionally biased region" description="Acidic residues" evidence="1">
    <location>
        <begin position="1209"/>
        <end position="1226"/>
    </location>
</feature>
<keyword evidence="3" id="KW-0347">Helicase</keyword>
<sequence>MTSPVGWQLPQEFEAATGSTVRDGMVELVSRDLLGPWGGEVEEFAPRAAGPRDRYLIGMLGPRTIPGRPAEVEPGQADTETGGDTDGEADLPDVLSPQALGRIWASSMGLSFAIDSSVTSVAVEATWGAYEKVEFTQEEGRKVRIWRRQPVRHVRSIATHTVGDDRVWLSDPKSEPFGIWLSVQVRDHDDGSGRPHRIVRVSLVNGQAEDVTPKDLAWLFQAGLVVTAGVGGSSIFEPIGDVEAGAPVSDDPEEQHLALLFRNQLRHASGHNVAVHVDRRPGERTAHRLSTTWLPSHDVPQVSATADPERLRGLELSMDALAELSDGPSADLVLALQPLVTGYSTWLDEQSDVDIPDRVVKAGADALGRADVALNRLRAGIDHLRDNSQARAAFGFANRAMALQRRNTQASQLRERDPDLSHRQALADRRIARPEAASWRPFQLAFVLLNLPGLTQPGHPDRSDLVDLLFFPTGGGKTEAYLGLTAYTFALRRLQGSFGAGVAARDGRDGVAVLMRYMLRLLTAQQFQRAAALVCAAEVLRRDDPDTWGTRRFGIGLWVGGSVTPNWYPEAAEAIAEARETGRGSRTSVLQTLRCPWCGAQLAAHRDLHTEDFTREVILYCAEGEGRDACPFSRTGAPGSGLPILTVDEQIYRHPPSLLIATVDKLAQLPWYGFAGMLFGRVTRECPRHGYRHPDLDERIGCTDRHNASGGHPAVKSVPVVPLRPPDLIIQDELHLISGALGTTVGLFESAVDELTSWALPGGDRTGPKIIASTATTKRAAEQVRRLYARDLAVFPPQVLDAADTFFSVEVPVDAANPGRRYLGICAHGVRLKSAEIRIAEILLLAGQTLFDIHGEAADAYATLVGYFNATRELAGMRRYLEDDVAVRLQRNGRRRGISDRLTRLNPALSLTELTSRVNSGDIADVLEQLEKPFLIEQDTSARRRALFDAVMQARKAKDETFSMPRPSGAVDVVLATSMLQVGVDVQRLGLMLVVGQPKNTAEYIQASSRVGRDAARPGLVVTLYNWTRPRDLAHFEDFEPYHASFYRRVEALSVTPFSRRSLDRTTAATYIAAVRHAAPSYSANPDAFDVTFGDDPAVSVTRRMLNRAERAGDPHARDYLQDRIDTLQDRWNQEKGGSSRLGYQTRKVKGQQLVGLIRPAGQGPWDDLTVGRSMRETENEINLLVPASGMFTTSFAPAWTYATTPDGTGDDDDPGAGDELGEAGP</sequence>
<dbReference type="InterPro" id="IPR027417">
    <property type="entry name" value="P-loop_NTPase"/>
</dbReference>
<gene>
    <name evidence="3" type="ordered locus">Namu_0466</name>
</gene>
<dbReference type="AlphaFoldDB" id="C8X716"/>
<evidence type="ECO:0000313" key="4">
    <source>
        <dbReference type="Proteomes" id="UP000002218"/>
    </source>
</evidence>
<dbReference type="EMBL" id="CP001737">
    <property type="protein sequence ID" value="ACV76885.1"/>
    <property type="molecule type" value="Genomic_DNA"/>
</dbReference>
<dbReference type="Pfam" id="PF00271">
    <property type="entry name" value="Helicase_C"/>
    <property type="match status" value="1"/>
</dbReference>
<organism evidence="3 4">
    <name type="scientific">Nakamurella multipartita (strain ATCC 700099 / DSM 44233 / CIP 104796 / JCM 9543 / NBRC 105858 / Y-104)</name>
    <name type="common">Microsphaera multipartita</name>
    <dbReference type="NCBI Taxonomy" id="479431"/>
    <lineage>
        <taxon>Bacteria</taxon>
        <taxon>Bacillati</taxon>
        <taxon>Actinomycetota</taxon>
        <taxon>Actinomycetes</taxon>
        <taxon>Nakamurellales</taxon>
        <taxon>Nakamurellaceae</taxon>
        <taxon>Nakamurella</taxon>
    </lineage>
</organism>
<keyword evidence="3" id="KW-0378">Hydrolase</keyword>
<dbReference type="eggNOG" id="COG1061">
    <property type="taxonomic scope" value="Bacteria"/>
</dbReference>
<feature type="region of interest" description="Disordered" evidence="1">
    <location>
        <begin position="63"/>
        <end position="92"/>
    </location>
</feature>
<feature type="domain" description="Helicase C-terminal" evidence="2">
    <location>
        <begin position="897"/>
        <end position="1064"/>
    </location>
</feature>
<accession>C8X716</accession>
<protein>
    <submittedName>
        <fullName evidence="3">Helicase domain protein</fullName>
    </submittedName>
</protein>
<dbReference type="HOGENOM" id="CLU_004880_0_0_11"/>
<reference evidence="4" key="1">
    <citation type="submission" date="2009-09" db="EMBL/GenBank/DDBJ databases">
        <title>The complete genome of Nakamurella multipartita DSM 44233.</title>
        <authorList>
            <consortium name="US DOE Joint Genome Institute (JGI-PGF)"/>
            <person name="Lucas S."/>
            <person name="Copeland A."/>
            <person name="Lapidus A."/>
            <person name="Glavina del Rio T."/>
            <person name="Dalin E."/>
            <person name="Tice H."/>
            <person name="Bruce D."/>
            <person name="Goodwin L."/>
            <person name="Pitluck S."/>
            <person name="Kyrpides N."/>
            <person name="Mavromatis K."/>
            <person name="Ivanova N."/>
            <person name="Ovchinnikova G."/>
            <person name="Sims D."/>
            <person name="Meincke L."/>
            <person name="Brettin T."/>
            <person name="Detter J.C."/>
            <person name="Han C."/>
            <person name="Larimer F."/>
            <person name="Land M."/>
            <person name="Hauser L."/>
            <person name="Markowitz V."/>
            <person name="Cheng J.-F."/>
            <person name="Hugenholtz P."/>
            <person name="Woyke T."/>
            <person name="Wu D."/>
            <person name="Klenk H.-P."/>
            <person name="Eisen J.A."/>
        </authorList>
    </citation>
    <scope>NUCLEOTIDE SEQUENCE [LARGE SCALE GENOMIC DNA]</scope>
    <source>
        <strain evidence="4">ATCC 700099 / DSM 44233 / CIP 104796 / JCM 9543 / NBRC 105858 / Y-104</strain>
    </source>
</reference>
<reference evidence="3 4" key="2">
    <citation type="journal article" date="2010" name="Stand. Genomic Sci.">
        <title>Complete genome sequence of Nakamurella multipartita type strain (Y-104).</title>
        <authorList>
            <person name="Tice H."/>
            <person name="Mayilraj S."/>
            <person name="Sims D."/>
            <person name="Lapidus A."/>
            <person name="Nolan M."/>
            <person name="Lucas S."/>
            <person name="Glavina Del Rio T."/>
            <person name="Copeland A."/>
            <person name="Cheng J.F."/>
            <person name="Meincke L."/>
            <person name="Bruce D."/>
            <person name="Goodwin L."/>
            <person name="Pitluck S."/>
            <person name="Ivanova N."/>
            <person name="Mavromatis K."/>
            <person name="Ovchinnikova G."/>
            <person name="Pati A."/>
            <person name="Chen A."/>
            <person name="Palaniappan K."/>
            <person name="Land M."/>
            <person name="Hauser L."/>
            <person name="Chang Y.J."/>
            <person name="Jeffries C.D."/>
            <person name="Detter J.C."/>
            <person name="Brettin T."/>
            <person name="Rohde M."/>
            <person name="Goker M."/>
            <person name="Bristow J."/>
            <person name="Eisen J.A."/>
            <person name="Markowitz V."/>
            <person name="Hugenholtz P."/>
            <person name="Kyrpides N.C."/>
            <person name="Klenk H.P."/>
            <person name="Chen F."/>
        </authorList>
    </citation>
    <scope>NUCLEOTIDE SEQUENCE [LARGE SCALE GENOMIC DNA]</scope>
    <source>
        <strain evidence="4">ATCC 700099 / DSM 44233 / CIP 104796 / JCM 9543 / NBRC 105858 / Y-104</strain>
    </source>
</reference>
<keyword evidence="3" id="KW-0067">ATP-binding</keyword>
<dbReference type="InParanoid" id="C8X716"/>
<evidence type="ECO:0000256" key="1">
    <source>
        <dbReference type="SAM" id="MobiDB-lite"/>
    </source>
</evidence>
<dbReference type="GO" id="GO:0004386">
    <property type="term" value="F:helicase activity"/>
    <property type="evidence" value="ECO:0007669"/>
    <property type="project" value="UniProtKB-KW"/>
</dbReference>
<keyword evidence="4" id="KW-1185">Reference proteome</keyword>
<dbReference type="Proteomes" id="UP000002218">
    <property type="component" value="Chromosome"/>
</dbReference>
<dbReference type="PROSITE" id="PS51194">
    <property type="entry name" value="HELICASE_CTER"/>
    <property type="match status" value="1"/>
</dbReference>
<dbReference type="KEGG" id="nml:Namu_0466"/>
<dbReference type="RefSeq" id="WP_015745803.1">
    <property type="nucleotide sequence ID" value="NC_013235.1"/>
</dbReference>
<keyword evidence="3" id="KW-0547">Nucleotide-binding</keyword>
<dbReference type="NCBIfam" id="NF038325">
    <property type="entry name" value="DISARM_DrmAS"/>
    <property type="match status" value="1"/>
</dbReference>
<proteinExistence type="predicted"/>
<dbReference type="STRING" id="479431.Namu_0466"/>
<name>C8X716_NAKMY</name>